<dbReference type="InterPro" id="IPR054502">
    <property type="entry name" value="bHLH-TF_ACT-like_plant"/>
</dbReference>
<dbReference type="PROSITE" id="PS50888">
    <property type="entry name" value="BHLH"/>
    <property type="match status" value="1"/>
</dbReference>
<evidence type="ECO:0000313" key="8">
    <source>
        <dbReference type="EMBL" id="RVW49812.1"/>
    </source>
</evidence>
<dbReference type="InterPro" id="IPR036638">
    <property type="entry name" value="HLH_DNA-bd_sf"/>
</dbReference>
<name>A0A438EQ52_VITVI</name>
<dbReference type="PANTHER" id="PTHR46772:SF8">
    <property type="entry name" value="TRANSCRIPTION FACTOR BHLH95"/>
    <property type="match status" value="1"/>
</dbReference>
<dbReference type="Gene3D" id="4.10.280.10">
    <property type="entry name" value="Helix-loop-helix DNA-binding domain"/>
    <property type="match status" value="1"/>
</dbReference>
<evidence type="ECO:0000256" key="3">
    <source>
        <dbReference type="ARBA" id="ARBA00023125"/>
    </source>
</evidence>
<feature type="domain" description="BHLH" evidence="7">
    <location>
        <begin position="90"/>
        <end position="190"/>
    </location>
</feature>
<evidence type="ECO:0000259" key="7">
    <source>
        <dbReference type="PROSITE" id="PS50888"/>
    </source>
</evidence>
<dbReference type="EMBL" id="QGNW01001220">
    <property type="protein sequence ID" value="RVW49812.1"/>
    <property type="molecule type" value="Genomic_DNA"/>
</dbReference>
<dbReference type="GO" id="GO:0003677">
    <property type="term" value="F:DNA binding"/>
    <property type="evidence" value="ECO:0007669"/>
    <property type="project" value="UniProtKB-KW"/>
</dbReference>
<dbReference type="InterPro" id="IPR044278">
    <property type="entry name" value="BHLH95-like"/>
</dbReference>
<dbReference type="GO" id="GO:0005634">
    <property type="term" value="C:nucleus"/>
    <property type="evidence" value="ECO:0007669"/>
    <property type="project" value="UniProtKB-SubCell"/>
</dbReference>
<reference evidence="8 9" key="1">
    <citation type="journal article" date="2018" name="PLoS Genet.">
        <title>Population sequencing reveals clonal diversity and ancestral inbreeding in the grapevine cultivar Chardonnay.</title>
        <authorList>
            <person name="Roach M.J."/>
            <person name="Johnson D.L."/>
            <person name="Bohlmann J."/>
            <person name="van Vuuren H.J."/>
            <person name="Jones S.J."/>
            <person name="Pretorius I.S."/>
            <person name="Schmidt S.A."/>
            <person name="Borneman A.R."/>
        </authorList>
    </citation>
    <scope>NUCLEOTIDE SEQUENCE [LARGE SCALE GENOMIC DNA]</scope>
    <source>
        <strain evidence="9">cv. Chardonnay</strain>
        <tissue evidence="8">Leaf</tissue>
    </source>
</reference>
<evidence type="ECO:0000256" key="5">
    <source>
        <dbReference type="ARBA" id="ARBA00023242"/>
    </source>
</evidence>
<dbReference type="InterPro" id="IPR045239">
    <property type="entry name" value="bHLH95_bHLH"/>
</dbReference>
<gene>
    <name evidence="8" type="primary">BHLH95_0</name>
    <name evidence="8" type="ORF">CK203_069906</name>
</gene>
<dbReference type="InterPro" id="IPR011598">
    <property type="entry name" value="bHLH_dom"/>
</dbReference>
<comment type="caution">
    <text evidence="8">The sequence shown here is derived from an EMBL/GenBank/DDBJ whole genome shotgun (WGS) entry which is preliminary data.</text>
</comment>
<dbReference type="SUPFAM" id="SSF47459">
    <property type="entry name" value="HLH, helix-loop-helix DNA-binding domain"/>
    <property type="match status" value="1"/>
</dbReference>
<dbReference type="Pfam" id="PF00010">
    <property type="entry name" value="HLH"/>
    <property type="match status" value="1"/>
</dbReference>
<proteinExistence type="predicted"/>
<evidence type="ECO:0000313" key="9">
    <source>
        <dbReference type="Proteomes" id="UP000288805"/>
    </source>
</evidence>
<feature type="compositionally biased region" description="Polar residues" evidence="6">
    <location>
        <begin position="38"/>
        <end position="47"/>
    </location>
</feature>
<protein>
    <submittedName>
        <fullName evidence="8">Transcription factor bHLH95</fullName>
    </submittedName>
</protein>
<dbReference type="GO" id="GO:0003700">
    <property type="term" value="F:DNA-binding transcription factor activity"/>
    <property type="evidence" value="ECO:0007669"/>
    <property type="project" value="InterPro"/>
</dbReference>
<organism evidence="8 9">
    <name type="scientific">Vitis vinifera</name>
    <name type="common">Grape</name>
    <dbReference type="NCBI Taxonomy" id="29760"/>
    <lineage>
        <taxon>Eukaryota</taxon>
        <taxon>Viridiplantae</taxon>
        <taxon>Streptophyta</taxon>
        <taxon>Embryophyta</taxon>
        <taxon>Tracheophyta</taxon>
        <taxon>Spermatophyta</taxon>
        <taxon>Magnoliopsida</taxon>
        <taxon>eudicotyledons</taxon>
        <taxon>Gunneridae</taxon>
        <taxon>Pentapetalae</taxon>
        <taxon>rosids</taxon>
        <taxon>Vitales</taxon>
        <taxon>Vitaceae</taxon>
        <taxon>Viteae</taxon>
        <taxon>Vitis</taxon>
    </lineage>
</organism>
<evidence type="ECO:0000256" key="6">
    <source>
        <dbReference type="SAM" id="MobiDB-lite"/>
    </source>
</evidence>
<dbReference type="CDD" id="cd04873">
    <property type="entry name" value="ACT_UUR-ACR-like"/>
    <property type="match status" value="1"/>
</dbReference>
<sequence length="355" mass="38393">MAEGGGHEGFLWENQSWGFSNSDNSGGSDKKSGEKQPGSASNSQTAATGMDLVPPDKKRGRGGAIKNGKNGKGSGEGNEGKSGGGGGGESDHEIHIWTERERRKKMRNMFSSLHALLPQLPPKVITPSSRLSSSTWISNGGSNSGFPFLGQCKISEYQENFIFLIILSLNFVQADKSTIVDEAVNYIKTLQHTLQKLQKQKLERLQGATTVNYEPSIITSQKLAFDSREAFLADQGSSSNLAITPSNSSNSLSVARVPAVFQSWTSPNVTLNVCGNEAQISVCSPKKPGLLTTICYVLEKHKLEVISAHVSSDYNRSMYMIQTNANGALDQFPVGFPMEEVYKQAAGEIMFWASS</sequence>
<dbReference type="GO" id="GO:0009960">
    <property type="term" value="P:endosperm development"/>
    <property type="evidence" value="ECO:0007669"/>
    <property type="project" value="InterPro"/>
</dbReference>
<dbReference type="SMART" id="SM00353">
    <property type="entry name" value="HLH"/>
    <property type="match status" value="1"/>
</dbReference>
<evidence type="ECO:0000256" key="1">
    <source>
        <dbReference type="ARBA" id="ARBA00004123"/>
    </source>
</evidence>
<dbReference type="Proteomes" id="UP000288805">
    <property type="component" value="Unassembled WGS sequence"/>
</dbReference>
<evidence type="ECO:0000256" key="2">
    <source>
        <dbReference type="ARBA" id="ARBA00023015"/>
    </source>
</evidence>
<keyword evidence="5" id="KW-0539">Nucleus</keyword>
<keyword evidence="4" id="KW-0804">Transcription</keyword>
<dbReference type="AlphaFoldDB" id="A0A438EQ52"/>
<dbReference type="GO" id="GO:0046983">
    <property type="term" value="F:protein dimerization activity"/>
    <property type="evidence" value="ECO:0007669"/>
    <property type="project" value="InterPro"/>
</dbReference>
<keyword evidence="3" id="KW-0238">DNA-binding</keyword>
<feature type="compositionally biased region" description="Gly residues" evidence="6">
    <location>
        <begin position="62"/>
        <end position="88"/>
    </location>
</feature>
<comment type="subcellular location">
    <subcellularLocation>
        <location evidence="1">Nucleus</location>
    </subcellularLocation>
</comment>
<keyword evidence="2" id="KW-0805">Transcription regulation</keyword>
<dbReference type="Pfam" id="PF22754">
    <property type="entry name" value="bHLH-TF_ACT-like_plant"/>
    <property type="match status" value="1"/>
</dbReference>
<dbReference type="CDD" id="cd11393">
    <property type="entry name" value="bHLH_AtbHLH_like"/>
    <property type="match status" value="1"/>
</dbReference>
<feature type="region of interest" description="Disordered" evidence="6">
    <location>
        <begin position="1"/>
        <end position="94"/>
    </location>
</feature>
<dbReference type="PANTHER" id="PTHR46772">
    <property type="entry name" value="BHLH DOMAIN-CONTAINING PROTEIN"/>
    <property type="match status" value="1"/>
</dbReference>
<accession>A0A438EQ52</accession>
<evidence type="ECO:0000256" key="4">
    <source>
        <dbReference type="ARBA" id="ARBA00023163"/>
    </source>
</evidence>